<evidence type="ECO:0000259" key="10">
    <source>
        <dbReference type="Pfam" id="PF20511"/>
    </source>
</evidence>
<dbReference type="CDD" id="cd07011">
    <property type="entry name" value="cupin_PMI_type_I_N"/>
    <property type="match status" value="1"/>
</dbReference>
<dbReference type="PANTHER" id="PTHR10309">
    <property type="entry name" value="MANNOSE-6-PHOSPHATE ISOMERASE"/>
    <property type="match status" value="1"/>
</dbReference>
<keyword evidence="5 8" id="KW-0862">Zinc</keyword>
<comment type="caution">
    <text evidence="11">The sequence shown here is derived from an EMBL/GenBank/DDBJ whole genome shotgun (WGS) entry which is preliminary data.</text>
</comment>
<evidence type="ECO:0000256" key="5">
    <source>
        <dbReference type="ARBA" id="ARBA00022833"/>
    </source>
</evidence>
<sequence length="478" mass="52566">MGRFAYNEPEWTGPSPPCRQRKETSVYTILPVPKQYAWGSNEHLQRLFHLPEVAREKPLAEMWYSGHPQSPSTVEIDGRAVPLTHAIGEDPDGMVGTRGVTQFGPQLPFLLKLICAQRPLSLQVHPVGFQARAGYNAENLRHVPLDAPERSFKDMNAKSEMVVALEPFQASVGFAGRSFALRNLEGLRSPVAQRMIRALQGNGAEGEFDAADRMLPVDAIVWPEHRKRVFRAFHTAVTAGCLDSGELRDDLLCSMRTADHERTRLACDFTLQAADAFPGDPSVLALLMMNPVQLEEGESVFLPTGVPHAYIHGMGAEIMTNSDNVLRAGMTVKYKDIPNLLHCVDCKPSSPVDPSDSRLAAFLAGDVVFYRPGVSEYVLAYGHVDAAHGPWPLVSRLARRYDRLVQQVTGHGYFPHRGPRVVVCTQGAVRCVSERDERILRQGDAVFVPASDGWAHVEPVAGGEAAPEGSYLMASTPF</sequence>
<dbReference type="PRINTS" id="PR00714">
    <property type="entry name" value="MAN6PISMRASE"/>
</dbReference>
<dbReference type="GO" id="GO:0004476">
    <property type="term" value="F:mannose-6-phosphate isomerase activity"/>
    <property type="evidence" value="ECO:0007669"/>
    <property type="project" value="UniProtKB-EC"/>
</dbReference>
<evidence type="ECO:0000256" key="7">
    <source>
        <dbReference type="PIRSR" id="PIRSR001480-1"/>
    </source>
</evidence>
<comment type="similarity">
    <text evidence="2">Belongs to the mannose-6-phosphate isomerase type 1 family.</text>
</comment>
<feature type="binding site" evidence="8">
    <location>
        <position position="125"/>
    </location>
    <ligand>
        <name>Zn(2+)</name>
        <dbReference type="ChEBI" id="CHEBI:29105"/>
    </ligand>
</feature>
<reference evidence="11 12" key="1">
    <citation type="submission" date="2014-03" db="EMBL/GenBank/DDBJ databases">
        <title>Genomics of Bifidobacteria.</title>
        <authorList>
            <person name="Ventura M."/>
            <person name="Milani C."/>
            <person name="Lugli G.A."/>
        </authorList>
    </citation>
    <scope>NUCLEOTIDE SEQUENCE [LARGE SCALE GENOMIC DNA]</scope>
    <source>
        <strain evidence="11 12">LMG 10738</strain>
    </source>
</reference>
<dbReference type="GO" id="GO:0005829">
    <property type="term" value="C:cytosol"/>
    <property type="evidence" value="ECO:0007669"/>
    <property type="project" value="TreeGrafter"/>
</dbReference>
<comment type="catalytic activity">
    <reaction evidence="1">
        <text>D-mannose 6-phosphate = D-fructose 6-phosphate</text>
        <dbReference type="Rhea" id="RHEA:12356"/>
        <dbReference type="ChEBI" id="CHEBI:58735"/>
        <dbReference type="ChEBI" id="CHEBI:61527"/>
        <dbReference type="EC" id="5.3.1.8"/>
    </reaction>
</comment>
<dbReference type="InterPro" id="IPR016305">
    <property type="entry name" value="Mannose-6-P_Isomerase"/>
</dbReference>
<dbReference type="Gene3D" id="1.10.441.10">
    <property type="entry name" value="Phosphomannose Isomerase, domain 2"/>
    <property type="match status" value="1"/>
</dbReference>
<feature type="active site" evidence="7">
    <location>
        <position position="327"/>
    </location>
</feature>
<dbReference type="InterPro" id="IPR011051">
    <property type="entry name" value="RmlC_Cupin_sf"/>
</dbReference>
<dbReference type="InterPro" id="IPR014710">
    <property type="entry name" value="RmlC-like_jellyroll"/>
</dbReference>
<evidence type="ECO:0000256" key="3">
    <source>
        <dbReference type="ARBA" id="ARBA00011956"/>
    </source>
</evidence>
<dbReference type="GO" id="GO:0005975">
    <property type="term" value="P:carbohydrate metabolic process"/>
    <property type="evidence" value="ECO:0007669"/>
    <property type="project" value="InterPro"/>
</dbReference>
<comment type="cofactor">
    <cofactor evidence="8">
        <name>Zn(2+)</name>
        <dbReference type="ChEBI" id="CHEBI:29105"/>
    </cofactor>
    <text evidence="8">Binds 1 zinc ion per subunit.</text>
</comment>
<accession>A0A087AWV8</accession>
<feature type="domain" description="Phosphomannose isomerase type I catalytic" evidence="10">
    <location>
        <begin position="32"/>
        <end position="174"/>
    </location>
</feature>
<dbReference type="GO" id="GO:0008270">
    <property type="term" value="F:zinc ion binding"/>
    <property type="evidence" value="ECO:0007669"/>
    <property type="project" value="InterPro"/>
</dbReference>
<dbReference type="EC" id="5.3.1.8" evidence="3"/>
<dbReference type="InterPro" id="IPR001250">
    <property type="entry name" value="Man6P_Isoase-1"/>
</dbReference>
<evidence type="ECO:0000256" key="4">
    <source>
        <dbReference type="ARBA" id="ARBA00022723"/>
    </source>
</evidence>
<dbReference type="AlphaFoldDB" id="A0A087AWV8"/>
<keyword evidence="6 11" id="KW-0413">Isomerase</keyword>
<evidence type="ECO:0000256" key="1">
    <source>
        <dbReference type="ARBA" id="ARBA00000757"/>
    </source>
</evidence>
<dbReference type="SUPFAM" id="SSF51182">
    <property type="entry name" value="RmlC-like cupins"/>
    <property type="match status" value="1"/>
</dbReference>
<dbReference type="PIRSF" id="PIRSF001480">
    <property type="entry name" value="Mannose-6-phosphate_isomerase"/>
    <property type="match status" value="1"/>
</dbReference>
<feature type="binding site" evidence="8">
    <location>
        <position position="160"/>
    </location>
    <ligand>
        <name>Zn(2+)</name>
        <dbReference type="ChEBI" id="CHEBI:29105"/>
    </ligand>
</feature>
<dbReference type="EMBL" id="JGYV01000009">
    <property type="protein sequence ID" value="KFI63258.1"/>
    <property type="molecule type" value="Genomic_DNA"/>
</dbReference>
<dbReference type="eggNOG" id="COG1482">
    <property type="taxonomic scope" value="Bacteria"/>
</dbReference>
<feature type="binding site" evidence="8">
    <location>
        <position position="123"/>
    </location>
    <ligand>
        <name>Zn(2+)</name>
        <dbReference type="ChEBI" id="CHEBI:29105"/>
    </ligand>
</feature>
<keyword evidence="12" id="KW-1185">Reference proteome</keyword>
<evidence type="ECO:0000256" key="6">
    <source>
        <dbReference type="ARBA" id="ARBA00023235"/>
    </source>
</evidence>
<gene>
    <name evidence="11" type="ORF">BCUN_1188</name>
</gene>
<dbReference type="PANTHER" id="PTHR10309:SF0">
    <property type="entry name" value="MANNOSE-6-PHOSPHATE ISOMERASE"/>
    <property type="match status" value="1"/>
</dbReference>
<proteinExistence type="inferred from homology"/>
<protein>
    <recommendedName>
        <fullName evidence="3">mannose-6-phosphate isomerase</fullName>
        <ecNumber evidence="3">5.3.1.8</ecNumber>
    </recommendedName>
</protein>
<dbReference type="GO" id="GO:0009298">
    <property type="term" value="P:GDP-mannose biosynthetic process"/>
    <property type="evidence" value="ECO:0007669"/>
    <property type="project" value="InterPro"/>
</dbReference>
<organism evidence="11 12">
    <name type="scientific">Bifidobacterium cuniculi</name>
    <dbReference type="NCBI Taxonomy" id="1688"/>
    <lineage>
        <taxon>Bacteria</taxon>
        <taxon>Bacillati</taxon>
        <taxon>Actinomycetota</taxon>
        <taxon>Actinomycetes</taxon>
        <taxon>Bifidobacteriales</taxon>
        <taxon>Bifidobacteriaceae</taxon>
        <taxon>Bifidobacterium</taxon>
    </lineage>
</organism>
<evidence type="ECO:0000256" key="8">
    <source>
        <dbReference type="PIRSR" id="PIRSR001480-2"/>
    </source>
</evidence>
<evidence type="ECO:0000313" key="11">
    <source>
        <dbReference type="EMBL" id="KFI63258.1"/>
    </source>
</evidence>
<feature type="binding site" evidence="8">
    <location>
        <position position="308"/>
    </location>
    <ligand>
        <name>Zn(2+)</name>
        <dbReference type="ChEBI" id="CHEBI:29105"/>
    </ligand>
</feature>
<evidence type="ECO:0000313" key="12">
    <source>
        <dbReference type="Proteomes" id="UP000029067"/>
    </source>
</evidence>
<feature type="region of interest" description="Disordered" evidence="9">
    <location>
        <begin position="1"/>
        <end position="20"/>
    </location>
</feature>
<dbReference type="Proteomes" id="UP000029067">
    <property type="component" value="Unassembled WGS sequence"/>
</dbReference>
<dbReference type="NCBIfam" id="TIGR00218">
    <property type="entry name" value="manA"/>
    <property type="match status" value="1"/>
</dbReference>
<keyword evidence="4 8" id="KW-0479">Metal-binding</keyword>
<dbReference type="Pfam" id="PF20511">
    <property type="entry name" value="PMI_typeI_cat"/>
    <property type="match status" value="1"/>
</dbReference>
<dbReference type="InterPro" id="IPR046457">
    <property type="entry name" value="PMI_typeI_cat"/>
</dbReference>
<evidence type="ECO:0000256" key="9">
    <source>
        <dbReference type="SAM" id="MobiDB-lite"/>
    </source>
</evidence>
<dbReference type="Gene3D" id="2.60.120.10">
    <property type="entry name" value="Jelly Rolls"/>
    <property type="match status" value="2"/>
</dbReference>
<evidence type="ECO:0000256" key="2">
    <source>
        <dbReference type="ARBA" id="ARBA00010772"/>
    </source>
</evidence>
<dbReference type="STRING" id="1688.BCUN_1188"/>
<name>A0A087AWV8_9BIFI</name>